<dbReference type="Gene3D" id="3.40.30.10">
    <property type="entry name" value="Glutaredoxin"/>
    <property type="match status" value="1"/>
</dbReference>
<gene>
    <name evidence="1" type="ORF">SAMN05421742_108106</name>
</gene>
<dbReference type="SUPFAM" id="SSF52833">
    <property type="entry name" value="Thioredoxin-like"/>
    <property type="match status" value="1"/>
</dbReference>
<dbReference type="EMBL" id="FNCV01000008">
    <property type="protein sequence ID" value="SDH60615.1"/>
    <property type="molecule type" value="Genomic_DNA"/>
</dbReference>
<evidence type="ECO:0000313" key="2">
    <source>
        <dbReference type="Proteomes" id="UP000217076"/>
    </source>
</evidence>
<dbReference type="OrthoDB" id="9800597at2"/>
<organism evidence="1 2">
    <name type="scientific">Roseospirillum parvum</name>
    <dbReference type="NCBI Taxonomy" id="83401"/>
    <lineage>
        <taxon>Bacteria</taxon>
        <taxon>Pseudomonadati</taxon>
        <taxon>Pseudomonadota</taxon>
        <taxon>Alphaproteobacteria</taxon>
        <taxon>Rhodospirillales</taxon>
        <taxon>Rhodospirillaceae</taxon>
        <taxon>Roseospirillum</taxon>
    </lineage>
</organism>
<protein>
    <submittedName>
        <fullName evidence="1">(2Fe-2S) ferredoxin</fullName>
    </submittedName>
</protein>
<dbReference type="CDD" id="cd02980">
    <property type="entry name" value="TRX_Fd_family"/>
    <property type="match status" value="1"/>
</dbReference>
<sequence>MSRHPDDPPLYYDLHIFCCTNVRPEGHSRPSCGAAGSAALRDHMKARVKELGLTGVRVNSSACLDRCESGPVLVVYPEGIWYRCTSPAEMDAIIEQHLVAKGRARSLMLDQGDPGTE</sequence>
<dbReference type="AlphaFoldDB" id="A0A1G8DSQ4"/>
<name>A0A1G8DSQ4_9PROT</name>
<dbReference type="Proteomes" id="UP000217076">
    <property type="component" value="Unassembled WGS sequence"/>
</dbReference>
<evidence type="ECO:0000313" key="1">
    <source>
        <dbReference type="EMBL" id="SDH60615.1"/>
    </source>
</evidence>
<keyword evidence="2" id="KW-1185">Reference proteome</keyword>
<proteinExistence type="predicted"/>
<reference evidence="2" key="1">
    <citation type="submission" date="2016-10" db="EMBL/GenBank/DDBJ databases">
        <authorList>
            <person name="Varghese N."/>
            <person name="Submissions S."/>
        </authorList>
    </citation>
    <scope>NUCLEOTIDE SEQUENCE [LARGE SCALE GENOMIC DNA]</scope>
    <source>
        <strain evidence="2">930I</strain>
    </source>
</reference>
<dbReference type="InterPro" id="IPR036249">
    <property type="entry name" value="Thioredoxin-like_sf"/>
</dbReference>
<accession>A0A1G8DSQ4</accession>
<dbReference type="STRING" id="83401.SAMN05421742_108106"/>
<dbReference type="RefSeq" id="WP_092620629.1">
    <property type="nucleotide sequence ID" value="NZ_FNCV01000008.1"/>
</dbReference>